<name>X1BRS8_9ZZZZ</name>
<gene>
    <name evidence="2" type="ORF">S01H4_45263</name>
</gene>
<reference evidence="2" key="1">
    <citation type="journal article" date="2014" name="Front. Microbiol.">
        <title>High frequency of phylogenetically diverse reductive dehalogenase-homologous genes in deep subseafloor sedimentary metagenomes.</title>
        <authorList>
            <person name="Kawai M."/>
            <person name="Futagami T."/>
            <person name="Toyoda A."/>
            <person name="Takaki Y."/>
            <person name="Nishi S."/>
            <person name="Hori S."/>
            <person name="Arai W."/>
            <person name="Tsubouchi T."/>
            <person name="Morono Y."/>
            <person name="Uchiyama I."/>
            <person name="Ito T."/>
            <person name="Fujiyama A."/>
            <person name="Inagaki F."/>
            <person name="Takami H."/>
        </authorList>
    </citation>
    <scope>NUCLEOTIDE SEQUENCE</scope>
    <source>
        <strain evidence="2">Expedition CK06-06</strain>
    </source>
</reference>
<dbReference type="AlphaFoldDB" id="X1BRS8"/>
<protein>
    <recommendedName>
        <fullName evidence="1">DUF6094 domain-containing protein</fullName>
    </recommendedName>
</protein>
<organism evidence="2">
    <name type="scientific">marine sediment metagenome</name>
    <dbReference type="NCBI Taxonomy" id="412755"/>
    <lineage>
        <taxon>unclassified sequences</taxon>
        <taxon>metagenomes</taxon>
        <taxon>ecological metagenomes</taxon>
    </lineage>
</organism>
<accession>X1BRS8</accession>
<evidence type="ECO:0000313" key="2">
    <source>
        <dbReference type="EMBL" id="GAG97775.1"/>
    </source>
</evidence>
<sequence>MDKTIAKILSYRFGDVRVFRFPDPEYKSFKQVVIFGVLKKKPELDARLINYLTQIGESKAIIHSIENANCDYCLPCSPVIKNFLFSTIRIEPAELEAEIKKYGLNAHINQMVSPMSLTEKIKPIMPLRHGHLAQLLACGMMNGIVFDKDDRNPLVVKGITRKVVETRIEKDDCKNRIIETDKIVITINAINQEGELITIT</sequence>
<evidence type="ECO:0000259" key="1">
    <source>
        <dbReference type="Pfam" id="PF19587"/>
    </source>
</evidence>
<proteinExistence type="predicted"/>
<feature type="domain" description="DUF6094" evidence="1">
    <location>
        <begin position="4"/>
        <end position="75"/>
    </location>
</feature>
<dbReference type="Pfam" id="PF19587">
    <property type="entry name" value="DUF6094"/>
    <property type="match status" value="1"/>
</dbReference>
<comment type="caution">
    <text evidence="2">The sequence shown here is derived from an EMBL/GenBank/DDBJ whole genome shotgun (WGS) entry which is preliminary data.</text>
</comment>
<dbReference type="EMBL" id="BART01025184">
    <property type="protein sequence ID" value="GAG97775.1"/>
    <property type="molecule type" value="Genomic_DNA"/>
</dbReference>
<dbReference type="InterPro" id="IPR046076">
    <property type="entry name" value="DUF6094"/>
</dbReference>